<dbReference type="PANTHER" id="PTHR43280:SF27">
    <property type="entry name" value="TRANSCRIPTIONAL REGULATOR MTLR"/>
    <property type="match status" value="1"/>
</dbReference>
<dbReference type="Gene3D" id="1.10.10.60">
    <property type="entry name" value="Homeodomain-like"/>
    <property type="match status" value="2"/>
</dbReference>
<feature type="domain" description="HTH araC/xylS-type" evidence="4">
    <location>
        <begin position="187"/>
        <end position="285"/>
    </location>
</feature>
<dbReference type="Pfam" id="PF12833">
    <property type="entry name" value="HTH_18"/>
    <property type="match status" value="1"/>
</dbReference>
<keyword evidence="6" id="KW-1185">Reference proteome</keyword>
<evidence type="ECO:0000256" key="1">
    <source>
        <dbReference type="ARBA" id="ARBA00023015"/>
    </source>
</evidence>
<evidence type="ECO:0000259" key="4">
    <source>
        <dbReference type="PROSITE" id="PS01124"/>
    </source>
</evidence>
<dbReference type="RefSeq" id="WP_048640308.1">
    <property type="nucleotide sequence ID" value="NZ_CP012040.1"/>
</dbReference>
<dbReference type="PANTHER" id="PTHR43280">
    <property type="entry name" value="ARAC-FAMILY TRANSCRIPTIONAL REGULATOR"/>
    <property type="match status" value="1"/>
</dbReference>
<dbReference type="EMBL" id="CP012040">
    <property type="protein sequence ID" value="AKP49807.1"/>
    <property type="molecule type" value="Genomic_DNA"/>
</dbReference>
<dbReference type="InterPro" id="IPR018060">
    <property type="entry name" value="HTH_AraC"/>
</dbReference>
<dbReference type="InterPro" id="IPR014710">
    <property type="entry name" value="RmlC-like_jellyroll"/>
</dbReference>
<keyword evidence="1" id="KW-0805">Transcription regulation</keyword>
<dbReference type="InterPro" id="IPR011051">
    <property type="entry name" value="RmlC_Cupin_sf"/>
</dbReference>
<dbReference type="SUPFAM" id="SSF51182">
    <property type="entry name" value="RmlC-like cupins"/>
    <property type="match status" value="1"/>
</dbReference>
<dbReference type="KEGG" id="camu:CA2015_0328"/>
<evidence type="ECO:0000256" key="2">
    <source>
        <dbReference type="ARBA" id="ARBA00023125"/>
    </source>
</evidence>
<accession>A0A0H4PNI3</accession>
<dbReference type="STRING" id="320787.CA2015_0328"/>
<reference evidence="5 6" key="1">
    <citation type="submission" date="2015-07" db="EMBL/GenBank/DDBJ databases">
        <authorList>
            <person name="Kim K.M."/>
        </authorList>
    </citation>
    <scope>NUCLEOTIDE SEQUENCE [LARGE SCALE GENOMIC DNA]</scope>
    <source>
        <strain evidence="5 6">KCTC 12363</strain>
    </source>
</reference>
<name>A0A0H4PNI3_9BACT</name>
<dbReference type="GO" id="GO:0043565">
    <property type="term" value="F:sequence-specific DNA binding"/>
    <property type="evidence" value="ECO:0007669"/>
    <property type="project" value="InterPro"/>
</dbReference>
<dbReference type="PROSITE" id="PS01124">
    <property type="entry name" value="HTH_ARAC_FAMILY_2"/>
    <property type="match status" value="1"/>
</dbReference>
<sequence>MKCKEIRLPQDLDKSFIVFREKGQYIPCPWHFHPEYELVLVLKSTGKRMVGDHIGKFQTGDLVLVGPYLPHVWSNDPIYVNGQATEEADALVIQFKEDFLGGEFLNLPEMKPFRNFQKLSRRGMSFYGKTKEQINPLIIEMIHMNGIQRLSNLLSIFDILAHTTEYELLASPVYVSQLDPPNTDKVSKVKNYILNNFNRDISLAEVASIANMAVSTFCMFFKDQYRITFVEYLNSIRIGHACKLLIEENDSILEVAYKSGFNNLANFNRQFKKFKSMTPTQFKKIINETEMAS</sequence>
<dbReference type="SMART" id="SM00342">
    <property type="entry name" value="HTH_ARAC"/>
    <property type="match status" value="1"/>
</dbReference>
<dbReference type="PATRIC" id="fig|320787.5.peg.372"/>
<dbReference type="InterPro" id="IPR009057">
    <property type="entry name" value="Homeodomain-like_sf"/>
</dbReference>
<organism evidence="5 6">
    <name type="scientific">Cyclobacterium amurskyense</name>
    <dbReference type="NCBI Taxonomy" id="320787"/>
    <lineage>
        <taxon>Bacteria</taxon>
        <taxon>Pseudomonadati</taxon>
        <taxon>Bacteroidota</taxon>
        <taxon>Cytophagia</taxon>
        <taxon>Cytophagales</taxon>
        <taxon>Cyclobacteriaceae</taxon>
        <taxon>Cyclobacterium</taxon>
    </lineage>
</organism>
<dbReference type="Proteomes" id="UP000036520">
    <property type="component" value="Chromosome"/>
</dbReference>
<proteinExistence type="predicted"/>
<dbReference type="Gene3D" id="2.60.120.10">
    <property type="entry name" value="Jelly Rolls"/>
    <property type="match status" value="1"/>
</dbReference>
<dbReference type="AlphaFoldDB" id="A0A0H4PNI3"/>
<evidence type="ECO:0000256" key="3">
    <source>
        <dbReference type="ARBA" id="ARBA00023163"/>
    </source>
</evidence>
<keyword evidence="2" id="KW-0238">DNA-binding</keyword>
<dbReference type="CDD" id="cd06976">
    <property type="entry name" value="cupin_MtlR-like_N"/>
    <property type="match status" value="1"/>
</dbReference>
<dbReference type="SUPFAM" id="SSF46689">
    <property type="entry name" value="Homeodomain-like"/>
    <property type="match status" value="2"/>
</dbReference>
<protein>
    <submittedName>
        <fullName evidence="5">Transcriptional regulator</fullName>
    </submittedName>
</protein>
<evidence type="ECO:0000313" key="5">
    <source>
        <dbReference type="EMBL" id="AKP49807.1"/>
    </source>
</evidence>
<dbReference type="InterPro" id="IPR018062">
    <property type="entry name" value="HTH_AraC-typ_CS"/>
</dbReference>
<dbReference type="PROSITE" id="PS00041">
    <property type="entry name" value="HTH_ARAC_FAMILY_1"/>
    <property type="match status" value="1"/>
</dbReference>
<evidence type="ECO:0000313" key="6">
    <source>
        <dbReference type="Proteomes" id="UP000036520"/>
    </source>
</evidence>
<dbReference type="OrthoDB" id="792101at2"/>
<gene>
    <name evidence="5" type="ORF">CA2015_0328</name>
</gene>
<dbReference type="GO" id="GO:0003700">
    <property type="term" value="F:DNA-binding transcription factor activity"/>
    <property type="evidence" value="ECO:0007669"/>
    <property type="project" value="InterPro"/>
</dbReference>
<keyword evidence="3" id="KW-0804">Transcription</keyword>